<protein>
    <submittedName>
        <fullName evidence="6">ATP-binding cassette domain-containing protein</fullName>
    </submittedName>
</protein>
<gene>
    <name evidence="6" type="ORF">AAAT05_04820</name>
</gene>
<organism evidence="6 7">
    <name type="scientific">Paratractidigestivibacter faecalis</name>
    <dbReference type="NCBI Taxonomy" id="2292441"/>
    <lineage>
        <taxon>Bacteria</taxon>
        <taxon>Bacillati</taxon>
        <taxon>Actinomycetota</taxon>
        <taxon>Coriobacteriia</taxon>
        <taxon>Coriobacteriales</taxon>
        <taxon>Atopobiaceae</taxon>
        <taxon>Paratractidigestivibacter</taxon>
    </lineage>
</organism>
<dbReference type="Pfam" id="PF00005">
    <property type="entry name" value="ABC_tran"/>
    <property type="match status" value="1"/>
</dbReference>
<dbReference type="PANTHER" id="PTHR43553">
    <property type="entry name" value="HEAVY METAL TRANSPORTER"/>
    <property type="match status" value="1"/>
</dbReference>
<dbReference type="InterPro" id="IPR003439">
    <property type="entry name" value="ABC_transporter-like_ATP-bd"/>
</dbReference>
<evidence type="ECO:0000313" key="6">
    <source>
        <dbReference type="EMBL" id="MEQ2637664.1"/>
    </source>
</evidence>
<keyword evidence="2" id="KW-0813">Transport</keyword>
<dbReference type="SMART" id="SM00382">
    <property type="entry name" value="AAA"/>
    <property type="match status" value="1"/>
</dbReference>
<dbReference type="InterPro" id="IPR017871">
    <property type="entry name" value="ABC_transporter-like_CS"/>
</dbReference>
<dbReference type="InterPro" id="IPR003593">
    <property type="entry name" value="AAA+_ATPase"/>
</dbReference>
<dbReference type="GO" id="GO:0005524">
    <property type="term" value="F:ATP binding"/>
    <property type="evidence" value="ECO:0007669"/>
    <property type="project" value="UniProtKB-KW"/>
</dbReference>
<name>A0ABV1IFI2_9ACTN</name>
<dbReference type="Gene3D" id="3.40.50.300">
    <property type="entry name" value="P-loop containing nucleotide triphosphate hydrolases"/>
    <property type="match status" value="1"/>
</dbReference>
<dbReference type="SUPFAM" id="SSF52540">
    <property type="entry name" value="P-loop containing nucleoside triphosphate hydrolases"/>
    <property type="match status" value="1"/>
</dbReference>
<keyword evidence="4 6" id="KW-0067">ATP-binding</keyword>
<reference evidence="6 7" key="1">
    <citation type="submission" date="2024-04" db="EMBL/GenBank/DDBJ databases">
        <title>Human intestinal bacterial collection.</title>
        <authorList>
            <person name="Pauvert C."/>
            <person name="Hitch T.C.A."/>
            <person name="Clavel T."/>
        </authorList>
    </citation>
    <scope>NUCLEOTIDE SEQUENCE [LARGE SCALE GENOMIC DNA]</scope>
    <source>
        <strain evidence="6 7">CLA-AA-H197</strain>
    </source>
</reference>
<evidence type="ECO:0000256" key="2">
    <source>
        <dbReference type="ARBA" id="ARBA00022448"/>
    </source>
</evidence>
<comment type="caution">
    <text evidence="6">The sequence shown here is derived from an EMBL/GenBank/DDBJ whole genome shotgun (WGS) entry which is preliminary data.</text>
</comment>
<evidence type="ECO:0000256" key="1">
    <source>
        <dbReference type="ARBA" id="ARBA00005417"/>
    </source>
</evidence>
<proteinExistence type="inferred from homology"/>
<accession>A0ABV1IFI2</accession>
<keyword evidence="7" id="KW-1185">Reference proteome</keyword>
<dbReference type="RefSeq" id="WP_349182232.1">
    <property type="nucleotide sequence ID" value="NZ_JBBNGS010000007.1"/>
</dbReference>
<dbReference type="InterPro" id="IPR050095">
    <property type="entry name" value="ECF_ABC_transporter_ATP-bd"/>
</dbReference>
<feature type="domain" description="ABC transporter" evidence="5">
    <location>
        <begin position="3"/>
        <end position="226"/>
    </location>
</feature>
<dbReference type="PROSITE" id="PS00211">
    <property type="entry name" value="ABC_TRANSPORTER_1"/>
    <property type="match status" value="1"/>
</dbReference>
<dbReference type="Proteomes" id="UP001478817">
    <property type="component" value="Unassembled WGS sequence"/>
</dbReference>
<evidence type="ECO:0000259" key="5">
    <source>
        <dbReference type="PROSITE" id="PS50893"/>
    </source>
</evidence>
<dbReference type="InterPro" id="IPR027417">
    <property type="entry name" value="P-loop_NTPase"/>
</dbReference>
<comment type="similarity">
    <text evidence="1">Belongs to the ABC transporter superfamily.</text>
</comment>
<dbReference type="InterPro" id="IPR015856">
    <property type="entry name" value="ABC_transpr_CbiO/EcfA_su"/>
</dbReference>
<dbReference type="PROSITE" id="PS50893">
    <property type="entry name" value="ABC_TRANSPORTER_2"/>
    <property type="match status" value="1"/>
</dbReference>
<dbReference type="CDD" id="cd03225">
    <property type="entry name" value="ABC_cobalt_CbiO_domain1"/>
    <property type="match status" value="1"/>
</dbReference>
<dbReference type="PANTHER" id="PTHR43553:SF24">
    <property type="entry name" value="ENERGY-COUPLING FACTOR TRANSPORTER ATP-BINDING PROTEIN ECFA1"/>
    <property type="match status" value="1"/>
</dbReference>
<keyword evidence="3" id="KW-0547">Nucleotide-binding</keyword>
<evidence type="ECO:0000313" key="7">
    <source>
        <dbReference type="Proteomes" id="UP001478817"/>
    </source>
</evidence>
<sequence length="263" mass="27243">MPIAVSDMGFSFDGGQTWAIEEVTLELRAGELLGIAGCSGCGKTTLLRCLAGRLAPQVGAIERDGTVGIVFQSPEEQLFAPTVGEDVMFGPRNQGRGEAEAQDCARRALGLVGLDPAAFWARSPFALSGGEKRRAAIAGVLAMDPAYLLLDEPTAGLDPRERARLLDALGALAASGTGVALVSHDMDSLAERCDRVALMRNGRIVAQGDAADVLGDARLVREAGLVPPVAVELAERLCAGGVEVPAGVVDARGLADALWGGER</sequence>
<dbReference type="EMBL" id="JBBNGS010000007">
    <property type="protein sequence ID" value="MEQ2637664.1"/>
    <property type="molecule type" value="Genomic_DNA"/>
</dbReference>
<evidence type="ECO:0000256" key="3">
    <source>
        <dbReference type="ARBA" id="ARBA00022741"/>
    </source>
</evidence>
<evidence type="ECO:0000256" key="4">
    <source>
        <dbReference type="ARBA" id="ARBA00022840"/>
    </source>
</evidence>